<evidence type="ECO:0000313" key="2">
    <source>
        <dbReference type="EMBL" id="RAR46592.1"/>
    </source>
</evidence>
<dbReference type="OrthoDB" id="1143855at2"/>
<protein>
    <recommendedName>
        <fullName evidence="1">Lipocalin-like domain-containing protein</fullName>
    </recommendedName>
</protein>
<keyword evidence="3" id="KW-1185">Reference proteome</keyword>
<name>A0A328WJP2_9FLAO</name>
<evidence type="ECO:0000313" key="3">
    <source>
        <dbReference type="Proteomes" id="UP000249518"/>
    </source>
</evidence>
<dbReference type="AlphaFoldDB" id="A0A328WJP2"/>
<comment type="caution">
    <text evidence="2">The sequence shown here is derived from an EMBL/GenBank/DDBJ whole genome shotgun (WGS) entry which is preliminary data.</text>
</comment>
<reference evidence="2 3" key="1">
    <citation type="submission" date="2018-06" db="EMBL/GenBank/DDBJ databases">
        <title>Genomic Encyclopedia of Type Strains, Phase III (KMG-III): the genomes of soil and plant-associated and newly described type strains.</title>
        <authorList>
            <person name="Whitman W."/>
        </authorList>
    </citation>
    <scope>NUCLEOTIDE SEQUENCE [LARGE SCALE GENOMIC DNA]</scope>
    <source>
        <strain evidence="2 3">CGMCC 1.12504</strain>
    </source>
</reference>
<dbReference type="InterPro" id="IPR024311">
    <property type="entry name" value="Lipocalin-like"/>
</dbReference>
<accession>A0A328WJP2</accession>
<dbReference type="Proteomes" id="UP000249518">
    <property type="component" value="Unassembled WGS sequence"/>
</dbReference>
<proteinExistence type="predicted"/>
<evidence type="ECO:0000259" key="1">
    <source>
        <dbReference type="Pfam" id="PF13648"/>
    </source>
</evidence>
<dbReference type="RefSeq" id="WP_112087265.1">
    <property type="nucleotide sequence ID" value="NZ_QLSV01000017.1"/>
</dbReference>
<organism evidence="2 3">
    <name type="scientific">Flavobacterium lacus</name>
    <dbReference type="NCBI Taxonomy" id="1353778"/>
    <lineage>
        <taxon>Bacteria</taxon>
        <taxon>Pseudomonadati</taxon>
        <taxon>Bacteroidota</taxon>
        <taxon>Flavobacteriia</taxon>
        <taxon>Flavobacteriales</taxon>
        <taxon>Flavobacteriaceae</taxon>
        <taxon>Flavobacterium</taxon>
    </lineage>
</organism>
<dbReference type="PROSITE" id="PS51257">
    <property type="entry name" value="PROKAR_LIPOPROTEIN"/>
    <property type="match status" value="1"/>
</dbReference>
<dbReference type="Pfam" id="PF13648">
    <property type="entry name" value="Lipocalin_4"/>
    <property type="match status" value="1"/>
</dbReference>
<feature type="domain" description="Lipocalin-like" evidence="1">
    <location>
        <begin position="29"/>
        <end position="120"/>
    </location>
</feature>
<gene>
    <name evidence="2" type="ORF">B0I10_11791</name>
</gene>
<dbReference type="EMBL" id="QLSV01000017">
    <property type="protein sequence ID" value="RAR46592.1"/>
    <property type="molecule type" value="Genomic_DNA"/>
</dbReference>
<sequence>MKPLFFFLLFSALFISCQEKVSPDSISKINGYWEIKKVQLPDGQKKEYSINETVDYIEWNGTSGFRKKVKPQFDGKYLTNDELEAIHIKDSSGIFQIHYKTDFARWSEEIVSLTDSILVLKNKQNLEYHYKRFKPISIQ</sequence>